<proteinExistence type="predicted"/>
<evidence type="ECO:0000313" key="2">
    <source>
        <dbReference type="Proteomes" id="UP000005561"/>
    </source>
</evidence>
<protein>
    <submittedName>
        <fullName evidence="1">Uncharacterized protein</fullName>
    </submittedName>
</protein>
<organism evidence="1 2">
    <name type="scientific">Marvinbryantia formatexigens DSM 14469</name>
    <dbReference type="NCBI Taxonomy" id="478749"/>
    <lineage>
        <taxon>Bacteria</taxon>
        <taxon>Bacillati</taxon>
        <taxon>Bacillota</taxon>
        <taxon>Clostridia</taxon>
        <taxon>Lachnospirales</taxon>
        <taxon>Lachnospiraceae</taxon>
        <taxon>Marvinbryantia</taxon>
    </lineage>
</organism>
<name>C6LLN1_9FIRM</name>
<evidence type="ECO:0000313" key="1">
    <source>
        <dbReference type="EMBL" id="EET58495.1"/>
    </source>
</evidence>
<keyword evidence="2" id="KW-1185">Reference proteome</keyword>
<sequence length="85" mass="9417">MVRSYAKPEGYQIVELLSEEGALLVVHSFQHEGIIAGYQKNLRGYHISSMFADNAISASLGEEGYLQIEAMHAFDGAVFHCLRAE</sequence>
<dbReference type="AlphaFoldDB" id="C6LLN1"/>
<reference evidence="1" key="1">
    <citation type="submission" date="2009-07" db="EMBL/GenBank/DDBJ databases">
        <authorList>
            <person name="Weinstock G."/>
            <person name="Sodergren E."/>
            <person name="Clifton S."/>
            <person name="Fulton L."/>
            <person name="Fulton B."/>
            <person name="Courtney L."/>
            <person name="Fronick C."/>
            <person name="Harrison M."/>
            <person name="Strong C."/>
            <person name="Farmer C."/>
            <person name="Delahaunty K."/>
            <person name="Markovic C."/>
            <person name="Hall O."/>
            <person name="Minx P."/>
            <person name="Tomlinson C."/>
            <person name="Mitreva M."/>
            <person name="Nelson J."/>
            <person name="Hou S."/>
            <person name="Wollam A."/>
            <person name="Pepin K.H."/>
            <person name="Johnson M."/>
            <person name="Bhonagiri V."/>
            <person name="Nash W.E."/>
            <person name="Warren W."/>
            <person name="Chinwalla A."/>
            <person name="Mardis E.R."/>
            <person name="Wilson R.K."/>
        </authorList>
    </citation>
    <scope>NUCLEOTIDE SEQUENCE [LARGE SCALE GENOMIC DNA]</scope>
    <source>
        <strain evidence="1">DSM 14469</strain>
    </source>
</reference>
<accession>C6LLN1</accession>
<dbReference type="EMBL" id="ACCL02000031">
    <property type="protein sequence ID" value="EET58495.1"/>
    <property type="molecule type" value="Genomic_DNA"/>
</dbReference>
<comment type="caution">
    <text evidence="1">The sequence shown here is derived from an EMBL/GenBank/DDBJ whole genome shotgun (WGS) entry which is preliminary data.</text>
</comment>
<dbReference type="Proteomes" id="UP000005561">
    <property type="component" value="Unassembled WGS sequence"/>
</dbReference>
<gene>
    <name evidence="1" type="ORF">BRYFOR_09579</name>
</gene>